<feature type="non-terminal residue" evidence="2">
    <location>
        <position position="1"/>
    </location>
</feature>
<reference evidence="3" key="1">
    <citation type="submission" date="2023-07" db="EMBL/GenBank/DDBJ databases">
        <title>Conexibacter stalactiti sp. nov., isolated from stalactites in a lava cave and emended description of the genus Conexibacter.</title>
        <authorList>
            <person name="Lee S.D."/>
        </authorList>
    </citation>
    <scope>NUCLEOTIDE SEQUENCE [LARGE SCALE GENOMIC DNA]</scope>
    <source>
        <strain evidence="3">KCTC 39840</strain>
    </source>
</reference>
<evidence type="ECO:0000313" key="2">
    <source>
        <dbReference type="EMBL" id="MDW5598806.1"/>
    </source>
</evidence>
<organism evidence="2 3">
    <name type="scientific">Conexibacter stalactiti</name>
    <dbReference type="NCBI Taxonomy" id="1940611"/>
    <lineage>
        <taxon>Bacteria</taxon>
        <taxon>Bacillati</taxon>
        <taxon>Actinomycetota</taxon>
        <taxon>Thermoleophilia</taxon>
        <taxon>Solirubrobacterales</taxon>
        <taxon>Conexibacteraceae</taxon>
        <taxon>Conexibacter</taxon>
    </lineage>
</organism>
<feature type="domain" description="Flp pilus assembly protein RcpC/CpaB" evidence="1">
    <location>
        <begin position="43"/>
        <end position="122"/>
    </location>
</feature>
<evidence type="ECO:0000313" key="3">
    <source>
        <dbReference type="Proteomes" id="UP001284601"/>
    </source>
</evidence>
<dbReference type="RefSeq" id="WP_318601394.1">
    <property type="nucleotide sequence ID" value="NZ_JAWSTH010000186.1"/>
</dbReference>
<accession>A0ABU4HZP3</accession>
<sequence>AAVALPAGAYVTRAVLRTPGAAAPPVGAGERVAEVLARGDPATVVAGARVDVLVTRDAAGNRPGTTVLALEDVEVLDAGAPPAAVEASAEPGGATVAASLRVTVAQAVYLAAAQSFARELRLLPRAPTDRRRGRAGLAVDERLR</sequence>
<gene>
    <name evidence="2" type="ORF">R7226_30895</name>
</gene>
<dbReference type="EMBL" id="JAWSTH010000186">
    <property type="protein sequence ID" value="MDW5598806.1"/>
    <property type="molecule type" value="Genomic_DNA"/>
</dbReference>
<dbReference type="InterPro" id="IPR031571">
    <property type="entry name" value="RcpC_dom"/>
</dbReference>
<reference evidence="2 3" key="2">
    <citation type="submission" date="2023-10" db="EMBL/GenBank/DDBJ databases">
        <authorList>
            <person name="Han X.F."/>
        </authorList>
    </citation>
    <scope>NUCLEOTIDE SEQUENCE [LARGE SCALE GENOMIC DNA]</scope>
    <source>
        <strain evidence="2 3">KCTC 39840</strain>
    </source>
</reference>
<evidence type="ECO:0000259" key="1">
    <source>
        <dbReference type="Pfam" id="PF16976"/>
    </source>
</evidence>
<dbReference type="Proteomes" id="UP001284601">
    <property type="component" value="Unassembled WGS sequence"/>
</dbReference>
<keyword evidence="3" id="KW-1185">Reference proteome</keyword>
<dbReference type="Pfam" id="PF16976">
    <property type="entry name" value="RcpC"/>
    <property type="match status" value="1"/>
</dbReference>
<protein>
    <submittedName>
        <fullName evidence="2">RcpC/CpaB family pilus assembly protein</fullName>
    </submittedName>
</protein>
<proteinExistence type="predicted"/>
<comment type="caution">
    <text evidence="2">The sequence shown here is derived from an EMBL/GenBank/DDBJ whole genome shotgun (WGS) entry which is preliminary data.</text>
</comment>
<name>A0ABU4HZP3_9ACTN</name>